<evidence type="ECO:0000313" key="2">
    <source>
        <dbReference type="EMBL" id="MBB5936521.1"/>
    </source>
</evidence>
<accession>A0A7W9QAA2</accession>
<evidence type="ECO:0000256" key="1">
    <source>
        <dbReference type="SAM" id="MobiDB-lite"/>
    </source>
</evidence>
<protein>
    <recommendedName>
        <fullName evidence="4">Ricin B lectin domain-containing protein</fullName>
    </recommendedName>
</protein>
<dbReference type="SUPFAM" id="SSF50370">
    <property type="entry name" value="Ricin B-like lectins"/>
    <property type="match status" value="1"/>
</dbReference>
<gene>
    <name evidence="2" type="ORF">FHS42_003596</name>
</gene>
<proteinExistence type="predicted"/>
<dbReference type="Gene3D" id="2.80.10.50">
    <property type="match status" value="1"/>
</dbReference>
<evidence type="ECO:0008006" key="4">
    <source>
        <dbReference type="Google" id="ProtNLM"/>
    </source>
</evidence>
<name>A0A7W9QAA2_9ACTN</name>
<evidence type="ECO:0000313" key="3">
    <source>
        <dbReference type="Proteomes" id="UP000588098"/>
    </source>
</evidence>
<dbReference type="RefSeq" id="WP_184573099.1">
    <property type="nucleotide sequence ID" value="NZ_JACHJL010000008.1"/>
</dbReference>
<keyword evidence="3" id="KW-1185">Reference proteome</keyword>
<feature type="compositionally biased region" description="Polar residues" evidence="1">
    <location>
        <begin position="24"/>
        <end position="34"/>
    </location>
</feature>
<reference evidence="2 3" key="1">
    <citation type="submission" date="2020-08" db="EMBL/GenBank/DDBJ databases">
        <title>Genomic Encyclopedia of Type Strains, Phase III (KMG-III): the genomes of soil and plant-associated and newly described type strains.</title>
        <authorList>
            <person name="Whitman W."/>
        </authorList>
    </citation>
    <scope>NUCLEOTIDE SEQUENCE [LARGE SCALE GENOMIC DNA]</scope>
    <source>
        <strain evidence="2 3">CECT 8305</strain>
    </source>
</reference>
<organism evidence="2 3">
    <name type="scientific">Streptomyces zagrosensis</name>
    <dbReference type="NCBI Taxonomy" id="1042984"/>
    <lineage>
        <taxon>Bacteria</taxon>
        <taxon>Bacillati</taxon>
        <taxon>Actinomycetota</taxon>
        <taxon>Actinomycetes</taxon>
        <taxon>Kitasatosporales</taxon>
        <taxon>Streptomycetaceae</taxon>
        <taxon>Streptomyces</taxon>
    </lineage>
</organism>
<feature type="region of interest" description="Disordered" evidence="1">
    <location>
        <begin position="1"/>
        <end position="55"/>
    </location>
</feature>
<comment type="caution">
    <text evidence="2">The sequence shown here is derived from an EMBL/GenBank/DDBJ whole genome shotgun (WGS) entry which is preliminary data.</text>
</comment>
<dbReference type="AlphaFoldDB" id="A0A7W9QAA2"/>
<sequence>MRSRAGGDQAEGAEAGRCGGHSNKLASVTASGTQDGAEVVQWTDKDKPNQQFRLG</sequence>
<feature type="compositionally biased region" description="Low complexity" evidence="1">
    <location>
        <begin position="1"/>
        <end position="16"/>
    </location>
</feature>
<dbReference type="InterPro" id="IPR035992">
    <property type="entry name" value="Ricin_B-like_lectins"/>
</dbReference>
<dbReference type="EMBL" id="JACHJL010000008">
    <property type="protein sequence ID" value="MBB5936521.1"/>
    <property type="molecule type" value="Genomic_DNA"/>
</dbReference>
<dbReference type="Proteomes" id="UP000588098">
    <property type="component" value="Unassembled WGS sequence"/>
</dbReference>